<dbReference type="SUPFAM" id="SSF69349">
    <property type="entry name" value="Phage fibre proteins"/>
    <property type="match status" value="1"/>
</dbReference>
<proteinExistence type="predicted"/>
<protein>
    <submittedName>
        <fullName evidence="1">Uncharacterized protein</fullName>
    </submittedName>
</protein>
<name>A0AB74F676_9FIRM</name>
<dbReference type="RefSeq" id="WP_073383771.1">
    <property type="nucleotide sequence ID" value="NZ_FRBP01000026.1"/>
</dbReference>
<organism evidence="1 2">
    <name type="scientific">Eubacterium callanderi</name>
    <dbReference type="NCBI Taxonomy" id="53442"/>
    <lineage>
        <taxon>Bacteria</taxon>
        <taxon>Bacillati</taxon>
        <taxon>Bacillota</taxon>
        <taxon>Clostridia</taxon>
        <taxon>Eubacteriales</taxon>
        <taxon>Eubacteriaceae</taxon>
        <taxon>Eubacterium</taxon>
    </lineage>
</organism>
<dbReference type="Proteomes" id="UP000184012">
    <property type="component" value="Unassembled WGS sequence"/>
</dbReference>
<accession>A0AB74F676</accession>
<evidence type="ECO:0000313" key="1">
    <source>
        <dbReference type="EMBL" id="SHM59328.1"/>
    </source>
</evidence>
<dbReference type="EMBL" id="FRBP01000026">
    <property type="protein sequence ID" value="SHM59328.1"/>
    <property type="molecule type" value="Genomic_DNA"/>
</dbReference>
<comment type="caution">
    <text evidence="1">The sequence shown here is derived from an EMBL/GenBank/DDBJ whole genome shotgun (WGS) entry which is preliminary data.</text>
</comment>
<sequence length="207" mass="22496">MAAKSTSGRIILPDLTAAQLAAQNPVLKNRQLQFEGDTGKAKRGDGVTRWNSLPYVVGTDGKAATVKVGTVTTLQPGQPATVNNSGTENAAVLNFGIPQGQAGSGGGSADPNIGKGAYWHTENSTVTELEGIEKLSEITLTAPNRPRYLIKVNLPGTYIVKIRFYNNAKQLVYQSWFFTKTNIRNNRFNSSTNAGSIHCRFRRKWKV</sequence>
<evidence type="ECO:0000313" key="2">
    <source>
        <dbReference type="Proteomes" id="UP000184012"/>
    </source>
</evidence>
<reference evidence="1 2" key="1">
    <citation type="submission" date="2016-11" db="EMBL/GenBank/DDBJ databases">
        <authorList>
            <person name="Varghese N."/>
            <person name="Submissions S."/>
        </authorList>
    </citation>
    <scope>NUCLEOTIDE SEQUENCE [LARGE SCALE GENOMIC DNA]</scope>
    <source>
        <strain evidence="1 2">FD</strain>
    </source>
</reference>
<dbReference type="AlphaFoldDB" id="A0AB74F676"/>
<gene>
    <name evidence="1" type="ORF">SAMN04515649_1261</name>
</gene>